<comment type="caution">
    <text evidence="1">The sequence shown here is derived from an EMBL/GenBank/DDBJ whole genome shotgun (WGS) entry which is preliminary data.</text>
</comment>
<accession>A0ABM9CJ15</accession>
<organism evidence="1 2">
    <name type="scientific">Paenibacillus auburnensis</name>
    <dbReference type="NCBI Taxonomy" id="2905649"/>
    <lineage>
        <taxon>Bacteria</taxon>
        <taxon>Bacillati</taxon>
        <taxon>Bacillota</taxon>
        <taxon>Bacilli</taxon>
        <taxon>Bacillales</taxon>
        <taxon>Paenibacillaceae</taxon>
        <taxon>Paenibacillus</taxon>
    </lineage>
</organism>
<dbReference type="EMBL" id="CAKMMG010000007">
    <property type="protein sequence ID" value="CAH1215698.1"/>
    <property type="molecule type" value="Genomic_DNA"/>
</dbReference>
<proteinExistence type="predicted"/>
<evidence type="ECO:0000313" key="1">
    <source>
        <dbReference type="EMBL" id="CAH1215698.1"/>
    </source>
</evidence>
<name>A0ABM9CJ15_9BACL</name>
<protein>
    <submittedName>
        <fullName evidence="1">Uncharacterized protein</fullName>
    </submittedName>
</protein>
<dbReference type="RefSeq" id="WP_236335997.1">
    <property type="nucleotide sequence ID" value="NZ_CAKMMG010000007.1"/>
</dbReference>
<dbReference type="SUPFAM" id="SSF48576">
    <property type="entry name" value="Terpenoid synthases"/>
    <property type="match status" value="1"/>
</dbReference>
<dbReference type="Proteomes" id="UP000838324">
    <property type="component" value="Unassembled WGS sequence"/>
</dbReference>
<dbReference type="InterPro" id="IPR008949">
    <property type="entry name" value="Isoprenoid_synthase_dom_sf"/>
</dbReference>
<gene>
    <name evidence="1" type="ORF">PAECIP111892_04160</name>
</gene>
<keyword evidence="2" id="KW-1185">Reference proteome</keyword>
<evidence type="ECO:0000313" key="2">
    <source>
        <dbReference type="Proteomes" id="UP000838324"/>
    </source>
</evidence>
<reference evidence="1" key="1">
    <citation type="submission" date="2022-01" db="EMBL/GenBank/DDBJ databases">
        <authorList>
            <person name="Criscuolo A."/>
        </authorList>
    </citation>
    <scope>NUCLEOTIDE SEQUENCE</scope>
    <source>
        <strain evidence="1">CIP111892</strain>
    </source>
</reference>
<sequence>MNWLEDYKEELHTVFQDCRTIISGFPEPLRSQGLAYLEQFDVFQVHSKKNYICYLLPYWLSRECGLTAGETRRMSAGNVVLMLFFFLQDDLMDNRHSAPAEVLPLANLLYVEFLDLYRPLFPPESFFWSYFRRYITEWADSVAGEAAGDYYWNDRSRVARKASPLKLSSTAALLLSDKPSFIADSEEMLETVLLTLQMLDDYEDWEEDLAEGSYNCLLSLVRHHLQQDTAILTPAAVKDFIFTTGGLAQYTATAAGNHEKLLSGRLSIPGLTAFHQMLVDNLLQIAEAIEAEKALLQGGGLGYWLSKNMNL</sequence>